<keyword evidence="1" id="KW-1015">Disulfide bond</keyword>
<dbReference type="Gene3D" id="2.10.70.10">
    <property type="entry name" value="Complement Module, domain 1"/>
    <property type="match status" value="1"/>
</dbReference>
<evidence type="ECO:0000313" key="5">
    <source>
        <dbReference type="Proteomes" id="UP000075901"/>
    </source>
</evidence>
<dbReference type="PROSITE" id="PS50923">
    <property type="entry name" value="SUSHI"/>
    <property type="match status" value="1"/>
</dbReference>
<dbReference type="SUPFAM" id="SSF57535">
    <property type="entry name" value="Complement control module/SCR domain"/>
    <property type="match status" value="1"/>
</dbReference>
<dbReference type="AlphaFoldDB" id="A0A182SGF3"/>
<keyword evidence="5" id="KW-1185">Reference proteome</keyword>
<evidence type="ECO:0000313" key="4">
    <source>
        <dbReference type="EnsemblMetazoa" id="AMAM006272-PA"/>
    </source>
</evidence>
<dbReference type="Proteomes" id="UP000075901">
    <property type="component" value="Unassembled WGS sequence"/>
</dbReference>
<accession>A0A182SGF3</accession>
<reference evidence="5" key="1">
    <citation type="submission" date="2013-09" db="EMBL/GenBank/DDBJ databases">
        <title>The Genome Sequence of Anopheles maculatus species B.</title>
        <authorList>
            <consortium name="The Broad Institute Genomics Platform"/>
            <person name="Neafsey D.E."/>
            <person name="Besansky N."/>
            <person name="Howell P."/>
            <person name="Walton C."/>
            <person name="Young S.K."/>
            <person name="Zeng Q."/>
            <person name="Gargeya S."/>
            <person name="Fitzgerald M."/>
            <person name="Haas B."/>
            <person name="Abouelleil A."/>
            <person name="Allen A.W."/>
            <person name="Alvarado L."/>
            <person name="Arachchi H.M."/>
            <person name="Berlin A.M."/>
            <person name="Chapman S.B."/>
            <person name="Gainer-Dewar J."/>
            <person name="Goldberg J."/>
            <person name="Griggs A."/>
            <person name="Gujja S."/>
            <person name="Hansen M."/>
            <person name="Howarth C."/>
            <person name="Imamovic A."/>
            <person name="Ireland A."/>
            <person name="Larimer J."/>
            <person name="McCowan C."/>
            <person name="Murphy C."/>
            <person name="Pearson M."/>
            <person name="Poon T.W."/>
            <person name="Priest M."/>
            <person name="Roberts A."/>
            <person name="Saif S."/>
            <person name="Shea T."/>
            <person name="Sisk P."/>
            <person name="Sykes S."/>
            <person name="Wortman J."/>
            <person name="Nusbaum C."/>
            <person name="Birren B."/>
        </authorList>
    </citation>
    <scope>NUCLEOTIDE SEQUENCE [LARGE SCALE GENOMIC DNA]</scope>
    <source>
        <strain evidence="5">maculatus3</strain>
    </source>
</reference>
<dbReference type="SMART" id="SM00032">
    <property type="entry name" value="CCP"/>
    <property type="match status" value="1"/>
</dbReference>
<sequence>MMFIGVDTDTLRRERLARLATGETYEDCEQPPEIAHGSARLTVDDNEEYVTAHYTCKSGYRLQEPQLAAIRCSIETDEWEANKLPVCVPGEYRLDRLAQVSKMLQLKESIFCTHARV</sequence>
<protein>
    <submittedName>
        <fullName evidence="4">Sushi domain-containing protein</fullName>
    </submittedName>
</protein>
<evidence type="ECO:0000259" key="3">
    <source>
        <dbReference type="PROSITE" id="PS50923"/>
    </source>
</evidence>
<dbReference type="EnsemblMetazoa" id="AMAM006272-RA">
    <property type="protein sequence ID" value="AMAM006272-PA"/>
    <property type="gene ID" value="AMAM006272"/>
</dbReference>
<proteinExistence type="predicted"/>
<evidence type="ECO:0000256" key="1">
    <source>
        <dbReference type="ARBA" id="ARBA00023157"/>
    </source>
</evidence>
<evidence type="ECO:0000256" key="2">
    <source>
        <dbReference type="PROSITE-ProRule" id="PRU00302"/>
    </source>
</evidence>
<comment type="caution">
    <text evidence="2">Lacks conserved residue(s) required for the propagation of feature annotation.</text>
</comment>
<reference evidence="4" key="2">
    <citation type="submission" date="2020-05" db="UniProtKB">
        <authorList>
            <consortium name="EnsemblMetazoa"/>
        </authorList>
    </citation>
    <scope>IDENTIFICATION</scope>
    <source>
        <strain evidence="4">maculatus3</strain>
    </source>
</reference>
<dbReference type="Pfam" id="PF00084">
    <property type="entry name" value="Sushi"/>
    <property type="match status" value="1"/>
</dbReference>
<feature type="domain" description="Sushi" evidence="3">
    <location>
        <begin position="26"/>
        <end position="89"/>
    </location>
</feature>
<keyword evidence="2" id="KW-0768">Sushi</keyword>
<dbReference type="CDD" id="cd00033">
    <property type="entry name" value="CCP"/>
    <property type="match status" value="1"/>
</dbReference>
<dbReference type="InterPro" id="IPR035976">
    <property type="entry name" value="Sushi/SCR/CCP_sf"/>
</dbReference>
<organism evidence="4 5">
    <name type="scientific">Anopheles maculatus</name>
    <dbReference type="NCBI Taxonomy" id="74869"/>
    <lineage>
        <taxon>Eukaryota</taxon>
        <taxon>Metazoa</taxon>
        <taxon>Ecdysozoa</taxon>
        <taxon>Arthropoda</taxon>
        <taxon>Hexapoda</taxon>
        <taxon>Insecta</taxon>
        <taxon>Pterygota</taxon>
        <taxon>Neoptera</taxon>
        <taxon>Endopterygota</taxon>
        <taxon>Diptera</taxon>
        <taxon>Nematocera</taxon>
        <taxon>Culicoidea</taxon>
        <taxon>Culicidae</taxon>
        <taxon>Anophelinae</taxon>
        <taxon>Anopheles</taxon>
        <taxon>Anopheles maculatus group</taxon>
    </lineage>
</organism>
<dbReference type="InterPro" id="IPR000436">
    <property type="entry name" value="Sushi_SCR_CCP_dom"/>
</dbReference>
<name>A0A182SGF3_9DIPT</name>
<dbReference type="VEuPathDB" id="VectorBase:AMAM006272"/>